<comment type="caution">
    <text evidence="1">The sequence shown here is derived from an EMBL/GenBank/DDBJ whole genome shotgun (WGS) entry which is preliminary data.</text>
</comment>
<name>A0A151M4E3_ALLMI</name>
<evidence type="ECO:0000313" key="1">
    <source>
        <dbReference type="EMBL" id="KYO19341.1"/>
    </source>
</evidence>
<protein>
    <submittedName>
        <fullName evidence="1">Uncharacterized protein</fullName>
    </submittedName>
</protein>
<accession>A0A151M4E3</accession>
<evidence type="ECO:0000313" key="2">
    <source>
        <dbReference type="Proteomes" id="UP000050525"/>
    </source>
</evidence>
<dbReference type="EMBL" id="AKHW03006631">
    <property type="protein sequence ID" value="KYO19341.1"/>
    <property type="molecule type" value="Genomic_DNA"/>
</dbReference>
<reference evidence="1 2" key="1">
    <citation type="journal article" date="2012" name="Genome Biol.">
        <title>Sequencing three crocodilian genomes to illuminate the evolution of archosaurs and amniotes.</title>
        <authorList>
            <person name="St John J.A."/>
            <person name="Braun E.L."/>
            <person name="Isberg S.R."/>
            <person name="Miles L.G."/>
            <person name="Chong A.Y."/>
            <person name="Gongora J."/>
            <person name="Dalzell P."/>
            <person name="Moran C."/>
            <person name="Bed'hom B."/>
            <person name="Abzhanov A."/>
            <person name="Burgess S.C."/>
            <person name="Cooksey A.M."/>
            <person name="Castoe T.A."/>
            <person name="Crawford N.G."/>
            <person name="Densmore L.D."/>
            <person name="Drew J.C."/>
            <person name="Edwards S.V."/>
            <person name="Faircloth B.C."/>
            <person name="Fujita M.K."/>
            <person name="Greenwold M.J."/>
            <person name="Hoffmann F.G."/>
            <person name="Howard J.M."/>
            <person name="Iguchi T."/>
            <person name="Janes D.E."/>
            <person name="Khan S.Y."/>
            <person name="Kohno S."/>
            <person name="de Koning A.J."/>
            <person name="Lance S.L."/>
            <person name="McCarthy F.M."/>
            <person name="McCormack J.E."/>
            <person name="Merchant M.E."/>
            <person name="Peterson D.G."/>
            <person name="Pollock D.D."/>
            <person name="Pourmand N."/>
            <person name="Raney B.J."/>
            <person name="Roessler K.A."/>
            <person name="Sanford J.R."/>
            <person name="Sawyer R.H."/>
            <person name="Schmidt C.J."/>
            <person name="Triplett E.W."/>
            <person name="Tuberville T.D."/>
            <person name="Venegas-Anaya M."/>
            <person name="Howard J.T."/>
            <person name="Jarvis E.D."/>
            <person name="Guillette L.J.Jr."/>
            <person name="Glenn T.C."/>
            <person name="Green R.E."/>
            <person name="Ray D.A."/>
        </authorList>
    </citation>
    <scope>NUCLEOTIDE SEQUENCE [LARGE SCALE GENOMIC DNA]</scope>
    <source>
        <strain evidence="1">KSC_2009_1</strain>
    </source>
</reference>
<dbReference type="AlphaFoldDB" id="A0A151M4E3"/>
<keyword evidence="2" id="KW-1185">Reference proteome</keyword>
<organism evidence="1 2">
    <name type="scientific">Alligator mississippiensis</name>
    <name type="common">American alligator</name>
    <dbReference type="NCBI Taxonomy" id="8496"/>
    <lineage>
        <taxon>Eukaryota</taxon>
        <taxon>Metazoa</taxon>
        <taxon>Chordata</taxon>
        <taxon>Craniata</taxon>
        <taxon>Vertebrata</taxon>
        <taxon>Euteleostomi</taxon>
        <taxon>Archelosauria</taxon>
        <taxon>Archosauria</taxon>
        <taxon>Crocodylia</taxon>
        <taxon>Alligatoridae</taxon>
        <taxon>Alligatorinae</taxon>
        <taxon>Alligator</taxon>
    </lineage>
</organism>
<dbReference type="Proteomes" id="UP000050525">
    <property type="component" value="Unassembled WGS sequence"/>
</dbReference>
<proteinExistence type="predicted"/>
<sequence>MIKMLAICRNMDEIVPYRPVPGEAFQGELACPPTKRTKECWAPLQAHFPISLRITENYSSVQGDVKGEWIVSGWAQAKEADISSSQHPGDRQEC</sequence>
<gene>
    <name evidence="1" type="ORF">Y1Q_0003486</name>
</gene>